<name>A0A8H5XJ92_9HYPO</name>
<reference evidence="4 5" key="1">
    <citation type="submission" date="2020-05" db="EMBL/GenBank/DDBJ databases">
        <title>Identification and distribution of gene clusters putatively required for synthesis of sphingolipid metabolism inhibitors in phylogenetically diverse species of the filamentous fungus Fusarium.</title>
        <authorList>
            <person name="Kim H.-S."/>
            <person name="Busman M."/>
            <person name="Brown D.W."/>
            <person name="Divon H."/>
            <person name="Uhlig S."/>
            <person name="Proctor R.H."/>
        </authorList>
    </citation>
    <scope>NUCLEOTIDE SEQUENCE [LARGE SCALE GENOMIC DNA]</scope>
    <source>
        <strain evidence="4 5">NRRL 25311</strain>
    </source>
</reference>
<protein>
    <recommendedName>
        <fullName evidence="6">Fungal N-terminal domain-containing protein</fullName>
    </recommendedName>
</protein>
<dbReference type="InterPro" id="IPR039327">
    <property type="entry name" value="CON7-like"/>
</dbReference>
<gene>
    <name evidence="4" type="ORF">FDENT_811</name>
</gene>
<feature type="region of interest" description="Disordered" evidence="1">
    <location>
        <begin position="144"/>
        <end position="164"/>
    </location>
</feature>
<dbReference type="Proteomes" id="UP000562682">
    <property type="component" value="Unassembled WGS sequence"/>
</dbReference>
<dbReference type="EMBL" id="JAAOAK010000018">
    <property type="protein sequence ID" value="KAF5694683.1"/>
    <property type="molecule type" value="Genomic_DNA"/>
</dbReference>
<dbReference type="InterPro" id="IPR054464">
    <property type="entry name" value="ULD_fung"/>
</dbReference>
<dbReference type="InterPro" id="IPR031348">
    <property type="entry name" value="PigL_N"/>
</dbReference>
<evidence type="ECO:0008006" key="6">
    <source>
        <dbReference type="Google" id="ProtNLM"/>
    </source>
</evidence>
<accession>A0A8H5XJ92</accession>
<sequence>MDPLSIIASIAGIATAGTSFSKAIYHFISSTRGASREMADIARNISDLSCILSELRRVLQESADLCSRKLLHRIKSAARRISKIHHDIYGLMDSIRSFHTLRWSLKRSEIQYKLTLIESHKTAIQLMLNILILAATTTKEAQSQVTQTASTSEGKQKEPESEVPLLRQQSENLAYAASYFLVDLSENQEFDAGQPKTDLDSDGDAATRQVQIHGYGSSNGTDRWLFELIFESYSKTCQAAETQGQDIENEHVTSASDSTAVVVRTPSELQMAIYKPGEGQRIVDILLADWIRLSGHETTATFVHKPEKEKSRPSSPIPAQSGVSCISFRDAINRKYTFPYSLIQKWEGMQELIRQAFVQVEALYPQVLAGQYSLYGPDGNMIHPLRWESTVVPGMQVVMVMSIPPTSYPEKSKQDLKIEKAQIFTRRQEKHKSKYITPVVFNPKRIF</sequence>
<dbReference type="PANTHER" id="PTHR36167">
    <property type="entry name" value="C2H2 FINGER DOMAIN TRANSCRIPTION FACTOR (EUROFUNG)-RELATED"/>
    <property type="match status" value="1"/>
</dbReference>
<dbReference type="GO" id="GO:0006355">
    <property type="term" value="P:regulation of DNA-templated transcription"/>
    <property type="evidence" value="ECO:0007669"/>
    <property type="project" value="InterPro"/>
</dbReference>
<evidence type="ECO:0000259" key="3">
    <source>
        <dbReference type="Pfam" id="PF22893"/>
    </source>
</evidence>
<proteinExistence type="predicted"/>
<comment type="caution">
    <text evidence="4">The sequence shown here is derived from an EMBL/GenBank/DDBJ whole genome shotgun (WGS) entry which is preliminary data.</text>
</comment>
<dbReference type="AlphaFoldDB" id="A0A8H5XJ92"/>
<dbReference type="Pfam" id="PF22893">
    <property type="entry name" value="ULD_2"/>
    <property type="match status" value="1"/>
</dbReference>
<evidence type="ECO:0000313" key="5">
    <source>
        <dbReference type="Proteomes" id="UP000562682"/>
    </source>
</evidence>
<feature type="domain" description="Ubiquitin-like" evidence="3">
    <location>
        <begin position="324"/>
        <end position="403"/>
    </location>
</feature>
<feature type="compositionally biased region" description="Polar residues" evidence="1">
    <location>
        <begin position="144"/>
        <end position="153"/>
    </location>
</feature>
<keyword evidence="5" id="KW-1185">Reference proteome</keyword>
<organism evidence="4 5">
    <name type="scientific">Fusarium denticulatum</name>
    <dbReference type="NCBI Taxonomy" id="48507"/>
    <lineage>
        <taxon>Eukaryota</taxon>
        <taxon>Fungi</taxon>
        <taxon>Dikarya</taxon>
        <taxon>Ascomycota</taxon>
        <taxon>Pezizomycotina</taxon>
        <taxon>Sordariomycetes</taxon>
        <taxon>Hypocreomycetidae</taxon>
        <taxon>Hypocreales</taxon>
        <taxon>Nectriaceae</taxon>
        <taxon>Fusarium</taxon>
        <taxon>Fusarium fujikuroi species complex</taxon>
    </lineage>
</organism>
<evidence type="ECO:0000256" key="1">
    <source>
        <dbReference type="SAM" id="MobiDB-lite"/>
    </source>
</evidence>
<dbReference type="PANTHER" id="PTHR36167:SF3">
    <property type="entry name" value="C2H2 FINGER DOMAIN TRANSCRIPTION FACTOR (EUROFUNG)-RELATED"/>
    <property type="match status" value="1"/>
</dbReference>
<feature type="domain" description="Azaphilone pigments biosynthesis cluster protein L N-terminal" evidence="2">
    <location>
        <begin position="1"/>
        <end position="142"/>
    </location>
</feature>
<evidence type="ECO:0000259" key="2">
    <source>
        <dbReference type="Pfam" id="PF17111"/>
    </source>
</evidence>
<dbReference type="Pfam" id="PF17111">
    <property type="entry name" value="PigL_N"/>
    <property type="match status" value="1"/>
</dbReference>
<evidence type="ECO:0000313" key="4">
    <source>
        <dbReference type="EMBL" id="KAF5694683.1"/>
    </source>
</evidence>